<evidence type="ECO:0000313" key="2">
    <source>
        <dbReference type="EMBL" id="QBK85285.1"/>
    </source>
</evidence>
<gene>
    <name evidence="2" type="ORF">LCIVAC01_00940</name>
</gene>
<reference evidence="2" key="1">
    <citation type="journal article" date="2019" name="MBio">
        <title>Virus Genomes from Deep Sea Sediments Expand the Ocean Megavirome and Support Independent Origins of Viral Gigantism.</title>
        <authorList>
            <person name="Backstrom D."/>
            <person name="Yutin N."/>
            <person name="Jorgensen S.L."/>
            <person name="Dharamshi J."/>
            <person name="Homa F."/>
            <person name="Zaremba-Niedwiedzka K."/>
            <person name="Spang A."/>
            <person name="Wolf Y.I."/>
            <person name="Koonin E.V."/>
            <person name="Ettema T.J."/>
        </authorList>
    </citation>
    <scope>NUCLEOTIDE SEQUENCE</scope>
</reference>
<feature type="transmembrane region" description="Helical" evidence="1">
    <location>
        <begin position="147"/>
        <end position="167"/>
    </location>
</feature>
<protein>
    <submittedName>
        <fullName evidence="2">Uncharacterized protein</fullName>
    </submittedName>
</protein>
<dbReference type="Gene3D" id="1.20.1280.290">
    <property type="match status" value="1"/>
</dbReference>
<feature type="transmembrane region" description="Helical" evidence="1">
    <location>
        <begin position="94"/>
        <end position="111"/>
    </location>
</feature>
<organism evidence="2">
    <name type="scientific">Iridovirus LCIVAC01</name>
    <dbReference type="NCBI Taxonomy" id="2506607"/>
    <lineage>
        <taxon>Viruses</taxon>
        <taxon>Varidnaviria</taxon>
        <taxon>Bamfordvirae</taxon>
        <taxon>Nucleocytoviricota</taxon>
        <taxon>Megaviricetes</taxon>
        <taxon>Pimascovirales</taxon>
        <taxon>Pimascovirales incertae sedis</taxon>
        <taxon>Iridoviridae</taxon>
    </lineage>
</organism>
<dbReference type="EMBL" id="MK500313">
    <property type="protein sequence ID" value="QBK85285.1"/>
    <property type="molecule type" value="Genomic_DNA"/>
</dbReference>
<keyword evidence="1" id="KW-0812">Transmembrane</keyword>
<name>A0A481YRD7_9VIRU</name>
<feature type="transmembrane region" description="Helical" evidence="1">
    <location>
        <begin position="123"/>
        <end position="141"/>
    </location>
</feature>
<keyword evidence="1" id="KW-0472">Membrane</keyword>
<evidence type="ECO:0000256" key="1">
    <source>
        <dbReference type="SAM" id="Phobius"/>
    </source>
</evidence>
<proteinExistence type="predicted"/>
<accession>A0A481YRD7</accession>
<keyword evidence="1" id="KW-1133">Transmembrane helix</keyword>
<sequence>MPEVLTKHKKIVKQLLSDMGAKCGVGTEQEILKKCPKSSFCSIFDTQGKKTGELCVLGLDQADKLTQFKIPKLKESFLGFQQNPSIKHSWTGDVAILIIMISFMPILCEIIKERSVYHFPTTHIVLQLIAAGFWLYFGYVNELMPNTVSALFFIIFFSILLVLKFVFKRKRK</sequence>